<dbReference type="GO" id="GO:0004857">
    <property type="term" value="F:enzyme inhibitor activity"/>
    <property type="evidence" value="ECO:0007669"/>
    <property type="project" value="InterPro"/>
</dbReference>
<comment type="caution">
    <text evidence="3">The sequence shown here is derived from an EMBL/GenBank/DDBJ whole genome shotgun (WGS) entry which is preliminary data.</text>
</comment>
<dbReference type="EMBL" id="JAYKXN010000006">
    <property type="protein sequence ID" value="KAK7279507.1"/>
    <property type="molecule type" value="Genomic_DNA"/>
</dbReference>
<keyword evidence="4" id="KW-1185">Reference proteome</keyword>
<dbReference type="PANTHER" id="PTHR31890:SF9">
    <property type="entry name" value="PLANT INVERTASE_PECTIN METHYLESTERASE INHIBITOR SUPERFAMILY PROTEIN"/>
    <property type="match status" value="1"/>
</dbReference>
<reference evidence="3 4" key="1">
    <citation type="submission" date="2024-01" db="EMBL/GenBank/DDBJ databases">
        <title>The genomes of 5 underutilized Papilionoideae crops provide insights into root nodulation and disease resistance.</title>
        <authorList>
            <person name="Yuan L."/>
        </authorList>
    </citation>
    <scope>NUCLEOTIDE SEQUENCE [LARGE SCALE GENOMIC DNA]</scope>
    <source>
        <strain evidence="3">LY-2023</strain>
        <tissue evidence="3">Leaf</tissue>
    </source>
</reference>
<proteinExistence type="predicted"/>
<evidence type="ECO:0000259" key="2">
    <source>
        <dbReference type="SMART" id="SM00856"/>
    </source>
</evidence>
<feature type="signal peptide" evidence="1">
    <location>
        <begin position="1"/>
        <end position="21"/>
    </location>
</feature>
<evidence type="ECO:0000313" key="3">
    <source>
        <dbReference type="EMBL" id="KAK7279507.1"/>
    </source>
</evidence>
<feature type="chain" id="PRO_5042935104" description="Pectinesterase inhibitor domain-containing protein" evidence="1">
    <location>
        <begin position="22"/>
        <end position="182"/>
    </location>
</feature>
<gene>
    <name evidence="3" type="ORF">RJT34_24560</name>
</gene>
<accession>A0AAN9FN39</accession>
<evidence type="ECO:0000313" key="4">
    <source>
        <dbReference type="Proteomes" id="UP001359559"/>
    </source>
</evidence>
<dbReference type="SMART" id="SM00856">
    <property type="entry name" value="PMEI"/>
    <property type="match status" value="1"/>
</dbReference>
<organism evidence="3 4">
    <name type="scientific">Clitoria ternatea</name>
    <name type="common">Butterfly pea</name>
    <dbReference type="NCBI Taxonomy" id="43366"/>
    <lineage>
        <taxon>Eukaryota</taxon>
        <taxon>Viridiplantae</taxon>
        <taxon>Streptophyta</taxon>
        <taxon>Embryophyta</taxon>
        <taxon>Tracheophyta</taxon>
        <taxon>Spermatophyta</taxon>
        <taxon>Magnoliopsida</taxon>
        <taxon>eudicotyledons</taxon>
        <taxon>Gunneridae</taxon>
        <taxon>Pentapetalae</taxon>
        <taxon>rosids</taxon>
        <taxon>fabids</taxon>
        <taxon>Fabales</taxon>
        <taxon>Fabaceae</taxon>
        <taxon>Papilionoideae</taxon>
        <taxon>50 kb inversion clade</taxon>
        <taxon>NPAAA clade</taxon>
        <taxon>indigoferoid/millettioid clade</taxon>
        <taxon>Phaseoleae</taxon>
        <taxon>Clitoria</taxon>
    </lineage>
</organism>
<keyword evidence="1" id="KW-0732">Signal</keyword>
<dbReference type="InterPro" id="IPR006501">
    <property type="entry name" value="Pectinesterase_inhib_dom"/>
</dbReference>
<dbReference type="PANTHER" id="PTHR31890">
    <property type="entry name" value="PLANT INVERTASE/PECTIN METHYLESTERASE INHIBITOR SUPERFAMILY PROTEIN"/>
    <property type="match status" value="1"/>
</dbReference>
<evidence type="ECO:0000256" key="1">
    <source>
        <dbReference type="SAM" id="SignalP"/>
    </source>
</evidence>
<dbReference type="Gene3D" id="1.20.140.40">
    <property type="entry name" value="Invertase/pectin methylesterase inhibitor family protein"/>
    <property type="match status" value="1"/>
</dbReference>
<dbReference type="SUPFAM" id="SSF101148">
    <property type="entry name" value="Plant invertase/pectin methylesterase inhibitor"/>
    <property type="match status" value="1"/>
</dbReference>
<dbReference type="AlphaFoldDB" id="A0AAN9FN39"/>
<dbReference type="Pfam" id="PF04043">
    <property type="entry name" value="PMEI"/>
    <property type="match status" value="1"/>
</dbReference>
<dbReference type="InterPro" id="IPR035513">
    <property type="entry name" value="Invertase/methylesterase_inhib"/>
</dbReference>
<feature type="domain" description="Pectinesterase inhibitor" evidence="2">
    <location>
        <begin position="32"/>
        <end position="174"/>
    </location>
</feature>
<sequence length="182" mass="20181">MNPSTVLLMFFTFSLIFTVYASSPSPLPSPSPSVKLFQTVCKDVKENERCFKLLESYPEITSAESYLELCRYILKMAIRKATEGQNYLKEVMKKNPSSHAIQECAVDDYDHLVTLFQASLNDLVRDPMFANYLAMAAGDGAVNCNNALAQEKITSPSLSSLNNEMDFVSLVAGVATDHLYPS</sequence>
<dbReference type="Proteomes" id="UP001359559">
    <property type="component" value="Unassembled WGS sequence"/>
</dbReference>
<dbReference type="NCBIfam" id="TIGR01614">
    <property type="entry name" value="PME_inhib"/>
    <property type="match status" value="1"/>
</dbReference>
<name>A0AAN9FN39_CLITE</name>
<protein>
    <recommendedName>
        <fullName evidence="2">Pectinesterase inhibitor domain-containing protein</fullName>
    </recommendedName>
</protein>